<name>A0A2I7SKL4_9FLAO</name>
<gene>
    <name evidence="2" type="ORF">C1A40_13825</name>
</gene>
<dbReference type="AlphaFoldDB" id="A0A2I7SKL4"/>
<dbReference type="Proteomes" id="UP000236592">
    <property type="component" value="Chromosome"/>
</dbReference>
<dbReference type="Pfam" id="PF11363">
    <property type="entry name" value="DUF3164"/>
    <property type="match status" value="1"/>
</dbReference>
<keyword evidence="1" id="KW-0175">Coiled coil</keyword>
<proteinExistence type="predicted"/>
<sequence>MNTTFNTAQLSSEEKRNLRAQLEADMRAEKNQRAENRKAYKQLTHEFVNRNIDGLLAHNSATENVIKQLFNDYNPIKDLKTQVYGEAAQDSHTSTLPDGSASITIGYNVTIKFDGTESSGVEKIKNFIASLSDDDENTKKLVKMVDTFLKLNPKTGMLNPNKIIELSKLAEEFNDETFNEGLNIIFNAQIRTQNSMYVSGWKYIEVEGLPKKMQFRFTV</sequence>
<feature type="coiled-coil region" evidence="1">
    <location>
        <begin position="12"/>
        <end position="46"/>
    </location>
</feature>
<dbReference type="KEGG" id="taj:C1A40_13825"/>
<organism evidence="2 3">
    <name type="scientific">Pseudotamlana carrageenivorans</name>
    <dbReference type="NCBI Taxonomy" id="2069432"/>
    <lineage>
        <taxon>Bacteria</taxon>
        <taxon>Pseudomonadati</taxon>
        <taxon>Bacteroidota</taxon>
        <taxon>Flavobacteriia</taxon>
        <taxon>Flavobacteriales</taxon>
        <taxon>Flavobacteriaceae</taxon>
        <taxon>Pseudotamlana</taxon>
    </lineage>
</organism>
<accession>A0A2I7SKL4</accession>
<keyword evidence="3" id="KW-1185">Reference proteome</keyword>
<dbReference type="InterPro" id="IPR021505">
    <property type="entry name" value="Phage_B3_Orf6"/>
</dbReference>
<evidence type="ECO:0000313" key="2">
    <source>
        <dbReference type="EMBL" id="AUS06456.1"/>
    </source>
</evidence>
<protein>
    <recommendedName>
        <fullName evidence="4">DUF3164 domain-containing protein</fullName>
    </recommendedName>
</protein>
<dbReference type="OrthoDB" id="1362414at2"/>
<reference evidence="3" key="1">
    <citation type="submission" date="2018-01" db="EMBL/GenBank/DDBJ databases">
        <title>Complete genome of Tamlana sp. UJ94.</title>
        <authorList>
            <person name="Jung J."/>
            <person name="Chung D."/>
            <person name="Bae S.S."/>
            <person name="Baek K."/>
        </authorList>
    </citation>
    <scope>NUCLEOTIDE SEQUENCE [LARGE SCALE GENOMIC DNA]</scope>
    <source>
        <strain evidence="3">UJ94</strain>
    </source>
</reference>
<evidence type="ECO:0000256" key="1">
    <source>
        <dbReference type="SAM" id="Coils"/>
    </source>
</evidence>
<evidence type="ECO:0008006" key="4">
    <source>
        <dbReference type="Google" id="ProtNLM"/>
    </source>
</evidence>
<evidence type="ECO:0000313" key="3">
    <source>
        <dbReference type="Proteomes" id="UP000236592"/>
    </source>
</evidence>
<dbReference type="EMBL" id="CP025938">
    <property type="protein sequence ID" value="AUS06456.1"/>
    <property type="molecule type" value="Genomic_DNA"/>
</dbReference>
<dbReference type="RefSeq" id="WP_102996407.1">
    <property type="nucleotide sequence ID" value="NZ_CP025938.1"/>
</dbReference>